<gene>
    <name evidence="5" type="ORF">CBW65_10115</name>
</gene>
<protein>
    <submittedName>
        <fullName evidence="5">MarR family transcriptional regulator</fullName>
    </submittedName>
</protein>
<dbReference type="RefSeq" id="WP_087456690.1">
    <property type="nucleotide sequence ID" value="NZ_CP021434.1"/>
</dbReference>
<dbReference type="SUPFAM" id="SSF46785">
    <property type="entry name" value="Winged helix' DNA-binding domain"/>
    <property type="match status" value="1"/>
</dbReference>
<evidence type="ECO:0000313" key="6">
    <source>
        <dbReference type="Proteomes" id="UP000195437"/>
    </source>
</evidence>
<keyword evidence="6" id="KW-1185">Reference proteome</keyword>
<dbReference type="PROSITE" id="PS01117">
    <property type="entry name" value="HTH_MARR_1"/>
    <property type="match status" value="1"/>
</dbReference>
<keyword evidence="1" id="KW-0805">Transcription regulation</keyword>
<evidence type="ECO:0000313" key="5">
    <source>
        <dbReference type="EMBL" id="ARU61311.1"/>
    </source>
</evidence>
<dbReference type="SMART" id="SM00347">
    <property type="entry name" value="HTH_MARR"/>
    <property type="match status" value="1"/>
</dbReference>
<dbReference type="AlphaFoldDB" id="A0A1Y0ILC1"/>
<dbReference type="PANTHER" id="PTHR33164:SF57">
    <property type="entry name" value="MARR-FAMILY TRANSCRIPTIONAL REGULATOR"/>
    <property type="match status" value="1"/>
</dbReference>
<keyword evidence="3" id="KW-0804">Transcription</keyword>
<organism evidence="5 6">
    <name type="scientific">Tumebacillus avium</name>
    <dbReference type="NCBI Taxonomy" id="1903704"/>
    <lineage>
        <taxon>Bacteria</taxon>
        <taxon>Bacillati</taxon>
        <taxon>Bacillota</taxon>
        <taxon>Bacilli</taxon>
        <taxon>Bacillales</taxon>
        <taxon>Alicyclobacillaceae</taxon>
        <taxon>Tumebacillus</taxon>
    </lineage>
</organism>
<dbReference type="Proteomes" id="UP000195437">
    <property type="component" value="Chromosome"/>
</dbReference>
<dbReference type="GO" id="GO:0003700">
    <property type="term" value="F:DNA-binding transcription factor activity"/>
    <property type="evidence" value="ECO:0007669"/>
    <property type="project" value="InterPro"/>
</dbReference>
<dbReference type="Pfam" id="PF01047">
    <property type="entry name" value="MarR"/>
    <property type="match status" value="1"/>
</dbReference>
<feature type="domain" description="HTH marR-type" evidence="4">
    <location>
        <begin position="9"/>
        <end position="141"/>
    </location>
</feature>
<proteinExistence type="predicted"/>
<dbReference type="PRINTS" id="PR00598">
    <property type="entry name" value="HTHMARR"/>
</dbReference>
<evidence type="ECO:0000256" key="1">
    <source>
        <dbReference type="ARBA" id="ARBA00023015"/>
    </source>
</evidence>
<name>A0A1Y0ILC1_9BACL</name>
<sequence length="144" mass="16264">MDLQSLENLEVLELELAKLVRNITSLATNQKKFGNLDRSAYLLLHYISDHGPSGVKTLAEGLRLDISTASRQATALEQKGYVTRIPDPEDGRAFTFQLTPAGAHEYAGTKQARIDRITERLHTWSDEERQQFGELLSKFNDSFK</sequence>
<evidence type="ECO:0000256" key="3">
    <source>
        <dbReference type="ARBA" id="ARBA00023163"/>
    </source>
</evidence>
<dbReference type="KEGG" id="tum:CBW65_10115"/>
<dbReference type="Gene3D" id="1.10.10.10">
    <property type="entry name" value="Winged helix-like DNA-binding domain superfamily/Winged helix DNA-binding domain"/>
    <property type="match status" value="1"/>
</dbReference>
<dbReference type="GO" id="GO:0006950">
    <property type="term" value="P:response to stress"/>
    <property type="evidence" value="ECO:0007669"/>
    <property type="project" value="TreeGrafter"/>
</dbReference>
<evidence type="ECO:0000256" key="2">
    <source>
        <dbReference type="ARBA" id="ARBA00023125"/>
    </source>
</evidence>
<dbReference type="PROSITE" id="PS50995">
    <property type="entry name" value="HTH_MARR_2"/>
    <property type="match status" value="1"/>
</dbReference>
<dbReference type="OrthoDB" id="2389730at2"/>
<dbReference type="InterPro" id="IPR000835">
    <property type="entry name" value="HTH_MarR-typ"/>
</dbReference>
<reference evidence="6" key="1">
    <citation type="submission" date="2017-05" db="EMBL/GenBank/DDBJ databases">
        <authorList>
            <person name="Sung H."/>
        </authorList>
    </citation>
    <scope>NUCLEOTIDE SEQUENCE [LARGE SCALE GENOMIC DNA]</scope>
    <source>
        <strain evidence="6">AR23208</strain>
    </source>
</reference>
<dbReference type="GO" id="GO:0003677">
    <property type="term" value="F:DNA binding"/>
    <property type="evidence" value="ECO:0007669"/>
    <property type="project" value="UniProtKB-KW"/>
</dbReference>
<dbReference type="InterPro" id="IPR039422">
    <property type="entry name" value="MarR/SlyA-like"/>
</dbReference>
<dbReference type="EMBL" id="CP021434">
    <property type="protein sequence ID" value="ARU61311.1"/>
    <property type="molecule type" value="Genomic_DNA"/>
</dbReference>
<dbReference type="PANTHER" id="PTHR33164">
    <property type="entry name" value="TRANSCRIPTIONAL REGULATOR, MARR FAMILY"/>
    <property type="match status" value="1"/>
</dbReference>
<dbReference type="InterPro" id="IPR036388">
    <property type="entry name" value="WH-like_DNA-bd_sf"/>
</dbReference>
<evidence type="ECO:0000259" key="4">
    <source>
        <dbReference type="PROSITE" id="PS50995"/>
    </source>
</evidence>
<dbReference type="InterPro" id="IPR036390">
    <property type="entry name" value="WH_DNA-bd_sf"/>
</dbReference>
<keyword evidence="2" id="KW-0238">DNA-binding</keyword>
<dbReference type="InterPro" id="IPR023187">
    <property type="entry name" value="Tscrpt_reg_MarR-type_CS"/>
</dbReference>
<accession>A0A1Y0ILC1</accession>